<evidence type="ECO:0000313" key="2">
    <source>
        <dbReference type="EMBL" id="GAQ92419.1"/>
    </source>
</evidence>
<dbReference type="EMBL" id="DF237960">
    <property type="protein sequence ID" value="GAQ92419.1"/>
    <property type="molecule type" value="Genomic_DNA"/>
</dbReference>
<feature type="region of interest" description="Disordered" evidence="1">
    <location>
        <begin position="1"/>
        <end position="38"/>
    </location>
</feature>
<name>A0A1Y1ISB2_KLENI</name>
<keyword evidence="3" id="KW-1185">Reference proteome</keyword>
<proteinExistence type="predicted"/>
<dbReference type="AlphaFoldDB" id="A0A1Y1ISB2"/>
<evidence type="ECO:0000256" key="1">
    <source>
        <dbReference type="SAM" id="MobiDB-lite"/>
    </source>
</evidence>
<reference evidence="2 3" key="1">
    <citation type="journal article" date="2014" name="Nat. Commun.">
        <title>Klebsormidium flaccidum genome reveals primary factors for plant terrestrial adaptation.</title>
        <authorList>
            <person name="Hori K."/>
            <person name="Maruyama F."/>
            <person name="Fujisawa T."/>
            <person name="Togashi T."/>
            <person name="Yamamoto N."/>
            <person name="Seo M."/>
            <person name="Sato S."/>
            <person name="Yamada T."/>
            <person name="Mori H."/>
            <person name="Tajima N."/>
            <person name="Moriyama T."/>
            <person name="Ikeuchi M."/>
            <person name="Watanabe M."/>
            <person name="Wada H."/>
            <person name="Kobayashi K."/>
            <person name="Saito M."/>
            <person name="Masuda T."/>
            <person name="Sasaki-Sekimoto Y."/>
            <person name="Mashiguchi K."/>
            <person name="Awai K."/>
            <person name="Shimojima M."/>
            <person name="Masuda S."/>
            <person name="Iwai M."/>
            <person name="Nobusawa T."/>
            <person name="Narise T."/>
            <person name="Kondo S."/>
            <person name="Saito H."/>
            <person name="Sato R."/>
            <person name="Murakawa M."/>
            <person name="Ihara Y."/>
            <person name="Oshima-Yamada Y."/>
            <person name="Ohtaka K."/>
            <person name="Satoh M."/>
            <person name="Sonobe K."/>
            <person name="Ishii M."/>
            <person name="Ohtani R."/>
            <person name="Kanamori-Sato M."/>
            <person name="Honoki R."/>
            <person name="Miyazaki D."/>
            <person name="Mochizuki H."/>
            <person name="Umetsu J."/>
            <person name="Higashi K."/>
            <person name="Shibata D."/>
            <person name="Kamiya Y."/>
            <person name="Sato N."/>
            <person name="Nakamura Y."/>
            <person name="Tabata S."/>
            <person name="Ida S."/>
            <person name="Kurokawa K."/>
            <person name="Ohta H."/>
        </authorList>
    </citation>
    <scope>NUCLEOTIDE SEQUENCE [LARGE SCALE GENOMIC DNA]</scope>
    <source>
        <strain evidence="2 3">NIES-2285</strain>
    </source>
</reference>
<gene>
    <name evidence="2" type="ORF">KFL_010110050</name>
</gene>
<protein>
    <submittedName>
        <fullName evidence="2">Uncharacterized protein</fullName>
    </submittedName>
</protein>
<organism evidence="2 3">
    <name type="scientific">Klebsormidium nitens</name>
    <name type="common">Green alga</name>
    <name type="synonym">Ulothrix nitens</name>
    <dbReference type="NCBI Taxonomy" id="105231"/>
    <lineage>
        <taxon>Eukaryota</taxon>
        <taxon>Viridiplantae</taxon>
        <taxon>Streptophyta</taxon>
        <taxon>Klebsormidiophyceae</taxon>
        <taxon>Klebsormidiales</taxon>
        <taxon>Klebsormidiaceae</taxon>
        <taxon>Klebsormidium</taxon>
    </lineage>
</organism>
<sequence length="165" mass="18074">MCADATNPLPRPPGTTGPLRTSVNLPAREDGHDEDPAGFEEINSERRWVLVKGLLNDWTTDEALQCLIRAFLGALGSQIMTVPPRGLFDIVSVDVEWHVDSKVARVRFATPLGVKLAWELSHVRCGLRTSIAFTPAVVGAQCHLREALSRPPKPPRPRKSPARGV</sequence>
<dbReference type="Proteomes" id="UP000054558">
    <property type="component" value="Unassembled WGS sequence"/>
</dbReference>
<evidence type="ECO:0000313" key="3">
    <source>
        <dbReference type="Proteomes" id="UP000054558"/>
    </source>
</evidence>
<accession>A0A1Y1ISB2</accession>